<dbReference type="KEGG" id="taes:123149686"/>
<keyword evidence="17" id="KW-1185">Reference proteome</keyword>
<evidence type="ECO:0000256" key="7">
    <source>
        <dbReference type="ARBA" id="ARBA00022801"/>
    </source>
</evidence>
<protein>
    <recommendedName>
        <fullName evidence="15">Peptidase A1 domain-containing protein</fullName>
    </recommendedName>
</protein>
<evidence type="ECO:0000313" key="17">
    <source>
        <dbReference type="Proteomes" id="UP000019116"/>
    </source>
</evidence>
<dbReference type="InterPro" id="IPR033121">
    <property type="entry name" value="PEPTIDASE_A1"/>
</dbReference>
<evidence type="ECO:0000256" key="13">
    <source>
        <dbReference type="SAM" id="MobiDB-lite"/>
    </source>
</evidence>
<dbReference type="Gramene" id="TraesSYM7A03G03980760.1">
    <property type="protein sequence ID" value="TraesSYM7A03G03980760.1"/>
    <property type="gene ID" value="TraesSYM7A03G03980760"/>
</dbReference>
<reference evidence="16" key="1">
    <citation type="submission" date="2018-08" db="EMBL/GenBank/DDBJ databases">
        <authorList>
            <person name="Rossello M."/>
        </authorList>
    </citation>
    <scope>NUCLEOTIDE SEQUENCE [LARGE SCALE GENOMIC DNA]</scope>
    <source>
        <strain evidence="16">cv. Chinese Spring</strain>
    </source>
</reference>
<comment type="similarity">
    <text evidence="2 12">Belongs to the peptidase A1 family.</text>
</comment>
<evidence type="ECO:0000259" key="15">
    <source>
        <dbReference type="PROSITE" id="PS51767"/>
    </source>
</evidence>
<evidence type="ECO:0000256" key="5">
    <source>
        <dbReference type="ARBA" id="ARBA00022729"/>
    </source>
</evidence>
<evidence type="ECO:0000256" key="11">
    <source>
        <dbReference type="PIRSR" id="PIRSR601461-1"/>
    </source>
</evidence>
<dbReference type="InterPro" id="IPR001461">
    <property type="entry name" value="Aspartic_peptidase_A1"/>
</dbReference>
<keyword evidence="5 14" id="KW-0732">Signal</keyword>
<reference evidence="16" key="2">
    <citation type="submission" date="2018-10" db="UniProtKB">
        <authorList>
            <consortium name="EnsemblPlants"/>
        </authorList>
    </citation>
    <scope>IDENTIFICATION</scope>
</reference>
<evidence type="ECO:0000256" key="6">
    <source>
        <dbReference type="ARBA" id="ARBA00022750"/>
    </source>
</evidence>
<evidence type="ECO:0000256" key="4">
    <source>
        <dbReference type="ARBA" id="ARBA00022670"/>
    </source>
</evidence>
<accession>A0A3B6RSG2</accession>
<evidence type="ECO:0000256" key="1">
    <source>
        <dbReference type="ARBA" id="ARBA00004193"/>
    </source>
</evidence>
<evidence type="ECO:0000313" key="16">
    <source>
        <dbReference type="EnsemblPlants" id="TraesCS7A02G537200.1"/>
    </source>
</evidence>
<dbReference type="Gramene" id="TraesSTA7A03G04022160.1">
    <property type="protein sequence ID" value="TraesSTA7A03G04022160.1"/>
    <property type="gene ID" value="TraesSTA7A03G04022160"/>
</dbReference>
<dbReference type="Gramene" id="TraesCS7A02G537200.1">
    <property type="protein sequence ID" value="TraesCS7A02G537200.1"/>
    <property type="gene ID" value="TraesCS7A02G537200"/>
</dbReference>
<keyword evidence="4 12" id="KW-0645">Protease</keyword>
<dbReference type="InterPro" id="IPR021109">
    <property type="entry name" value="Peptidase_aspartic_dom_sf"/>
</dbReference>
<evidence type="ECO:0000256" key="10">
    <source>
        <dbReference type="ARBA" id="ARBA00023288"/>
    </source>
</evidence>
<gene>
    <name evidence="16" type="primary">LOC123149686</name>
</gene>
<dbReference type="Gramene" id="TraesLDM7A03G04030300.1">
    <property type="protein sequence ID" value="TraesLDM7A03G04030300.1"/>
    <property type="gene ID" value="TraesLDM7A03G04030300"/>
</dbReference>
<dbReference type="PANTHER" id="PTHR13683">
    <property type="entry name" value="ASPARTYL PROTEASES"/>
    <property type="match status" value="1"/>
</dbReference>
<dbReference type="OrthoDB" id="2747330at2759"/>
<dbReference type="Gramene" id="TraesJUL7A03G04064060.1">
    <property type="protein sequence ID" value="TraesJUL7A03G04064060.1"/>
    <property type="gene ID" value="TraesJUL7A03G04064060"/>
</dbReference>
<dbReference type="OMA" id="SSNCPYQ"/>
<dbReference type="SUPFAM" id="SSF50630">
    <property type="entry name" value="Acid proteases"/>
    <property type="match status" value="1"/>
</dbReference>
<dbReference type="Gramene" id="TraesJAG7A03G04009030.1">
    <property type="protein sequence ID" value="TraesJAG7A03G04009030.1"/>
    <property type="gene ID" value="TraesJAG7A03G04009030"/>
</dbReference>
<feature type="active site" evidence="11">
    <location>
        <position position="336"/>
    </location>
</feature>
<keyword evidence="7 12" id="KW-0378">Hydrolase</keyword>
<dbReference type="GO" id="GO:0006508">
    <property type="term" value="P:proteolysis"/>
    <property type="evidence" value="ECO:0007669"/>
    <property type="project" value="UniProtKB-KW"/>
</dbReference>
<dbReference type="InterPro" id="IPR001969">
    <property type="entry name" value="Aspartic_peptidase_AS"/>
</dbReference>
<dbReference type="FunFam" id="2.40.70.10:FF:000012">
    <property type="entry name" value="Aspartyl protease family protein 1"/>
    <property type="match status" value="1"/>
</dbReference>
<dbReference type="EnsemblPlants" id="TraesCS7A02G537200.1">
    <property type="protein sequence ID" value="TraesCS7A02G537200.1"/>
    <property type="gene ID" value="TraesCS7A02G537200"/>
</dbReference>
<evidence type="ECO:0000256" key="14">
    <source>
        <dbReference type="SAM" id="SignalP"/>
    </source>
</evidence>
<evidence type="ECO:0000256" key="8">
    <source>
        <dbReference type="ARBA" id="ARBA00023136"/>
    </source>
</evidence>
<dbReference type="RefSeq" id="XP_044425329.1">
    <property type="nucleotide sequence ID" value="XM_044569394.1"/>
</dbReference>
<dbReference type="PRINTS" id="PR00792">
    <property type="entry name" value="PEPSIN"/>
</dbReference>
<feature type="active site" evidence="11">
    <location>
        <position position="125"/>
    </location>
</feature>
<dbReference type="InterPro" id="IPR032861">
    <property type="entry name" value="TAXi_N"/>
</dbReference>
<dbReference type="STRING" id="4565.A0A3B6RSG2"/>
<keyword evidence="3" id="KW-1003">Cell membrane</keyword>
<dbReference type="Gene3D" id="2.40.70.10">
    <property type="entry name" value="Acid Proteases"/>
    <property type="match status" value="2"/>
</dbReference>
<dbReference type="GeneID" id="123149686"/>
<dbReference type="Pfam" id="PF14543">
    <property type="entry name" value="TAXi_N"/>
    <property type="match status" value="1"/>
</dbReference>
<dbReference type="PANTHER" id="PTHR13683:SF871">
    <property type="entry name" value="OS06G0717900 PROTEIN"/>
    <property type="match status" value="1"/>
</dbReference>
<dbReference type="GO" id="GO:0004190">
    <property type="term" value="F:aspartic-type endopeptidase activity"/>
    <property type="evidence" value="ECO:0007669"/>
    <property type="project" value="UniProtKB-KW"/>
</dbReference>
<evidence type="ECO:0000256" key="12">
    <source>
        <dbReference type="RuleBase" id="RU000454"/>
    </source>
</evidence>
<name>A0A3B6RSG2_WHEAT</name>
<keyword evidence="10" id="KW-0449">Lipoprotein</keyword>
<evidence type="ECO:0000256" key="3">
    <source>
        <dbReference type="ARBA" id="ARBA00022475"/>
    </source>
</evidence>
<evidence type="ECO:0000256" key="2">
    <source>
        <dbReference type="ARBA" id="ARBA00007447"/>
    </source>
</evidence>
<evidence type="ECO:0000256" key="9">
    <source>
        <dbReference type="ARBA" id="ARBA00023180"/>
    </source>
</evidence>
<dbReference type="AlphaFoldDB" id="A0A3B6RSG2"/>
<dbReference type="InterPro" id="IPR032799">
    <property type="entry name" value="TAXi_C"/>
</dbReference>
<dbReference type="Gramene" id="TraesRN7A0101299700.1">
    <property type="protein sequence ID" value="TraesRN7A0101299700.1"/>
    <property type="gene ID" value="TraesRN7A0101299700"/>
</dbReference>
<dbReference type="GO" id="GO:0005886">
    <property type="term" value="C:plasma membrane"/>
    <property type="evidence" value="ECO:0007669"/>
    <property type="project" value="UniProtKB-SubCell"/>
</dbReference>
<keyword evidence="9" id="KW-0325">Glycoprotein</keyword>
<keyword evidence="8" id="KW-0472">Membrane</keyword>
<dbReference type="FunFam" id="2.40.70.10:FF:000014">
    <property type="entry name" value="Aspartyl protease family protein 1"/>
    <property type="match status" value="1"/>
</dbReference>
<dbReference type="Gramene" id="TraesCS7A03G1308000.1">
    <property type="protein sequence ID" value="TraesCS7A03G1308000.1.CDS"/>
    <property type="gene ID" value="TraesCS7A03G1308000"/>
</dbReference>
<proteinExistence type="inferred from homology"/>
<dbReference type="Proteomes" id="UP000019116">
    <property type="component" value="Chromosome 7A"/>
</dbReference>
<keyword evidence="6 12" id="KW-0064">Aspartyl protease</keyword>
<comment type="subcellular location">
    <subcellularLocation>
        <location evidence="1">Cell membrane</location>
        <topology evidence="1">Lipid-anchor</topology>
    </subcellularLocation>
</comment>
<feature type="chain" id="PRO_5043180317" description="Peptidase A1 domain-containing protein" evidence="14">
    <location>
        <begin position="21"/>
        <end position="535"/>
    </location>
</feature>
<sequence length="535" mass="56171">MARSTCLSLVTVAMAVAVVAELAAAGEASSGIGFDLHHRSSPVVRRWAEARGHAWWAEAEGTPEYYAALSRHDRAHLARRGLAEGDAKGLLNFASGNLTFRLEGSLHYAEVAVGTPNATFLVALDTGSDLFWVPCDCKQCAPIANASELRGGPELRPYSPGKSSTSKAVTCEHALCERPNACAANNSTSCPYTVRYVSANTSSSGVLVEDVLHLSREEAGGASSTAVKAPVVLGCGQVQTGAFLDGAAVDGLLGLGMDKVSVPSVLAAAGLVASDSFSMCFSPDGLGRINFGDAGRRGQAETPFTVRNTHPTYNISVAAMTVEGKELAAEFAAVVDSGTSFTYLNDPAYTELATSFDSQVREKRANLSASIPFEYCYQLARGQTELFVPEVSLTTRGGAVFPVTRPFVLIAGETSDGQMVAVGYCLAVLKNDITIDIIGQNFMTGLKVVFDRERSVLGWHEFDCYKDVETEGHGGSPGAAPGPSPTTRIKPRQSETTPYPGAVPVTPRQAGSGGSRLSFSLALLLPLLAYAAAVV</sequence>
<dbReference type="SMR" id="A0A3B6RSG2"/>
<feature type="signal peptide" evidence="14">
    <location>
        <begin position="1"/>
        <end position="20"/>
    </location>
</feature>
<dbReference type="PROSITE" id="PS00141">
    <property type="entry name" value="ASP_PROTEASE"/>
    <property type="match status" value="2"/>
</dbReference>
<dbReference type="Gramene" id="TraesPARA_EIv1.0_2355760.1">
    <property type="protein sequence ID" value="TraesPARA_EIv1.0_2355760.1.CDS"/>
    <property type="gene ID" value="TraesPARA_EIv1.0_2355760"/>
</dbReference>
<feature type="domain" description="Peptidase A1" evidence="15">
    <location>
        <begin position="107"/>
        <end position="460"/>
    </location>
</feature>
<feature type="region of interest" description="Disordered" evidence="13">
    <location>
        <begin position="470"/>
        <end position="511"/>
    </location>
</feature>
<dbReference type="PROSITE" id="PS51767">
    <property type="entry name" value="PEPTIDASE_A1"/>
    <property type="match status" value="1"/>
</dbReference>
<organism evidence="16">
    <name type="scientific">Triticum aestivum</name>
    <name type="common">Wheat</name>
    <dbReference type="NCBI Taxonomy" id="4565"/>
    <lineage>
        <taxon>Eukaryota</taxon>
        <taxon>Viridiplantae</taxon>
        <taxon>Streptophyta</taxon>
        <taxon>Embryophyta</taxon>
        <taxon>Tracheophyta</taxon>
        <taxon>Spermatophyta</taxon>
        <taxon>Magnoliopsida</taxon>
        <taxon>Liliopsida</taxon>
        <taxon>Poales</taxon>
        <taxon>Poaceae</taxon>
        <taxon>BOP clade</taxon>
        <taxon>Pooideae</taxon>
        <taxon>Triticodae</taxon>
        <taxon>Triticeae</taxon>
        <taxon>Triticinae</taxon>
        <taxon>Triticum</taxon>
    </lineage>
</organism>
<dbReference type="Pfam" id="PF14541">
    <property type="entry name" value="TAXi_C"/>
    <property type="match status" value="1"/>
</dbReference>